<dbReference type="InterPro" id="IPR010982">
    <property type="entry name" value="Lambda_DNA-bd_dom_sf"/>
</dbReference>
<evidence type="ECO:0000313" key="2">
    <source>
        <dbReference type="EMBL" id="SJN30512.1"/>
    </source>
</evidence>
<feature type="compositionally biased region" description="Polar residues" evidence="1">
    <location>
        <begin position="96"/>
        <end position="110"/>
    </location>
</feature>
<keyword evidence="2" id="KW-0238">DNA-binding</keyword>
<proteinExistence type="predicted"/>
<gene>
    <name evidence="2" type="ORF">FM125_08140</name>
</gene>
<evidence type="ECO:0000313" key="3">
    <source>
        <dbReference type="Proteomes" id="UP000196230"/>
    </source>
</evidence>
<sequence length="160" mass="17014">MERMTATHDYAEQQRALYGAPLGERFGVVLKEYGISQRTLAATLGLSAPMLSQLASARRIKIGNPAVYARLVMLEERIQEEDKAAVLAEVRESDPVLTTQVRPTSSQNADDGTAPGHDRLASALASLGCPAELTSAAEAAGEGPLASVLRRAAELAEGRR</sequence>
<dbReference type="Proteomes" id="UP000196230">
    <property type="component" value="Unassembled WGS sequence"/>
</dbReference>
<reference evidence="2 3" key="1">
    <citation type="submission" date="2017-02" db="EMBL/GenBank/DDBJ databases">
        <authorList>
            <person name="Peterson S.W."/>
        </authorList>
    </citation>
    <scope>NUCLEOTIDE SEQUENCE [LARGE SCALE GENOMIC DNA]</scope>
    <source>
        <strain evidence="2 3">2B3F</strain>
    </source>
</reference>
<dbReference type="SUPFAM" id="SSF47413">
    <property type="entry name" value="lambda repressor-like DNA-binding domains"/>
    <property type="match status" value="1"/>
</dbReference>
<organism evidence="2 3">
    <name type="scientific">Micrococcus lylae</name>
    <dbReference type="NCBI Taxonomy" id="1273"/>
    <lineage>
        <taxon>Bacteria</taxon>
        <taxon>Bacillati</taxon>
        <taxon>Actinomycetota</taxon>
        <taxon>Actinomycetes</taxon>
        <taxon>Micrococcales</taxon>
        <taxon>Micrococcaceae</taxon>
        <taxon>Micrococcus</taxon>
    </lineage>
</organism>
<dbReference type="EMBL" id="FUKP01000056">
    <property type="protein sequence ID" value="SJN30512.1"/>
    <property type="molecule type" value="Genomic_DNA"/>
</dbReference>
<name>A0A1R4JES8_9MICC</name>
<dbReference type="GO" id="GO:0003677">
    <property type="term" value="F:DNA binding"/>
    <property type="evidence" value="ECO:0007669"/>
    <property type="project" value="UniProtKB-KW"/>
</dbReference>
<accession>A0A1R4JES8</accession>
<evidence type="ECO:0000256" key="1">
    <source>
        <dbReference type="SAM" id="MobiDB-lite"/>
    </source>
</evidence>
<dbReference type="AlphaFoldDB" id="A0A1R4JES8"/>
<feature type="region of interest" description="Disordered" evidence="1">
    <location>
        <begin position="96"/>
        <end position="117"/>
    </location>
</feature>
<protein>
    <submittedName>
        <fullName evidence="2">Putative DNA-binding protein</fullName>
    </submittedName>
</protein>